<accession>A0A7K1TK84</accession>
<evidence type="ECO:0000313" key="1">
    <source>
        <dbReference type="EMBL" id="MVN78773.1"/>
    </source>
</evidence>
<organism evidence="1 2">
    <name type="scientific">Hymenobacter ginkgonis</name>
    <dbReference type="NCBI Taxonomy" id="2682976"/>
    <lineage>
        <taxon>Bacteria</taxon>
        <taxon>Pseudomonadati</taxon>
        <taxon>Bacteroidota</taxon>
        <taxon>Cytophagia</taxon>
        <taxon>Cytophagales</taxon>
        <taxon>Hymenobacteraceae</taxon>
        <taxon>Hymenobacter</taxon>
    </lineage>
</organism>
<sequence length="156" mass="16745">MNKLLSLLLGTCVLVIGCSKEKENAPVPVLTTTKNTIQYQVNGQALTQEARVSYQPASLPTRSFDLLTIEAGDSARASAKEYVQVAFIKGAGRPEVEYGIVAIRFIDSANNLTWGLNLQGTLARSSATWNGSFAGTTMDQFGNLKTTIKGVFSNVP</sequence>
<reference evidence="1 2" key="1">
    <citation type="submission" date="2019-12" db="EMBL/GenBank/DDBJ databases">
        <title>Hymenobacter sp. HMF4947 Genome sequencing and assembly.</title>
        <authorList>
            <person name="Kang H."/>
            <person name="Cha I."/>
            <person name="Kim H."/>
            <person name="Joh K."/>
        </authorList>
    </citation>
    <scope>NUCLEOTIDE SEQUENCE [LARGE SCALE GENOMIC DNA]</scope>
    <source>
        <strain evidence="1 2">HMF4947</strain>
    </source>
</reference>
<dbReference type="EMBL" id="WQKZ01000007">
    <property type="protein sequence ID" value="MVN78773.1"/>
    <property type="molecule type" value="Genomic_DNA"/>
</dbReference>
<dbReference type="RefSeq" id="WP_157569225.1">
    <property type="nucleotide sequence ID" value="NZ_WQKZ01000007.1"/>
</dbReference>
<dbReference type="AlphaFoldDB" id="A0A7K1TK84"/>
<protein>
    <submittedName>
        <fullName evidence="1">Uncharacterized protein</fullName>
    </submittedName>
</protein>
<name>A0A7K1TK84_9BACT</name>
<proteinExistence type="predicted"/>
<evidence type="ECO:0000313" key="2">
    <source>
        <dbReference type="Proteomes" id="UP000441336"/>
    </source>
</evidence>
<dbReference type="Proteomes" id="UP000441336">
    <property type="component" value="Unassembled WGS sequence"/>
</dbReference>
<comment type="caution">
    <text evidence="1">The sequence shown here is derived from an EMBL/GenBank/DDBJ whole genome shotgun (WGS) entry which is preliminary data.</text>
</comment>
<gene>
    <name evidence="1" type="ORF">GO988_20765</name>
</gene>
<dbReference type="PROSITE" id="PS51257">
    <property type="entry name" value="PROKAR_LIPOPROTEIN"/>
    <property type="match status" value="1"/>
</dbReference>
<keyword evidence="2" id="KW-1185">Reference proteome</keyword>